<dbReference type="InterPro" id="IPR015424">
    <property type="entry name" value="PyrdxlP-dep_Trfase"/>
</dbReference>
<keyword evidence="3" id="KW-0663">Pyridoxal phosphate</keyword>
<dbReference type="Pfam" id="PF21478">
    <property type="entry name" value="GcvP2_C"/>
    <property type="match status" value="1"/>
</dbReference>
<dbReference type="Gene3D" id="3.40.640.10">
    <property type="entry name" value="Type I PLP-dependent aspartate aminotransferase-like (Major domain)"/>
    <property type="match status" value="1"/>
</dbReference>
<gene>
    <name evidence="8" type="ORF">CLOSYM_03413</name>
</gene>
<dbReference type="PANTHER" id="PTHR11773">
    <property type="entry name" value="GLYCINE DEHYDROGENASE, DECARBOXYLATING"/>
    <property type="match status" value="1"/>
</dbReference>
<evidence type="ECO:0000313" key="9">
    <source>
        <dbReference type="Proteomes" id="UP000016491"/>
    </source>
</evidence>
<dbReference type="InterPro" id="IPR015421">
    <property type="entry name" value="PyrdxlP-dep_Trfase_major"/>
</dbReference>
<name>A0ABC9TUQ0_CLOSY</name>
<dbReference type="InterPro" id="IPR049316">
    <property type="entry name" value="GDC-P_C"/>
</dbReference>
<accession>A0ABC9TUQ0</accession>
<dbReference type="Pfam" id="PF00266">
    <property type="entry name" value="Aminotran_5"/>
    <property type="match status" value="1"/>
</dbReference>
<evidence type="ECO:0000259" key="7">
    <source>
        <dbReference type="Pfam" id="PF21478"/>
    </source>
</evidence>
<dbReference type="EC" id="1.4.4.2" evidence="2"/>
<dbReference type="Gene3D" id="3.90.1150.10">
    <property type="entry name" value="Aspartate Aminotransferase, domain 1"/>
    <property type="match status" value="1"/>
</dbReference>
<dbReference type="InterPro" id="IPR015422">
    <property type="entry name" value="PyrdxlP-dep_Trfase_small"/>
</dbReference>
<dbReference type="SUPFAM" id="SSF53383">
    <property type="entry name" value="PLP-dependent transferases"/>
    <property type="match status" value="1"/>
</dbReference>
<evidence type="ECO:0000256" key="2">
    <source>
        <dbReference type="ARBA" id="ARBA00012134"/>
    </source>
</evidence>
<comment type="catalytic activity">
    <reaction evidence="5">
        <text>N(6)-[(R)-lipoyl]-L-lysyl-[glycine-cleavage complex H protein] + glycine + H(+) = N(6)-[(R)-S(8)-aminomethyldihydrolipoyl]-L-lysyl-[glycine-cleavage complex H protein] + CO2</text>
        <dbReference type="Rhea" id="RHEA:24304"/>
        <dbReference type="Rhea" id="RHEA-COMP:10494"/>
        <dbReference type="Rhea" id="RHEA-COMP:10495"/>
        <dbReference type="ChEBI" id="CHEBI:15378"/>
        <dbReference type="ChEBI" id="CHEBI:16526"/>
        <dbReference type="ChEBI" id="CHEBI:57305"/>
        <dbReference type="ChEBI" id="CHEBI:83099"/>
        <dbReference type="ChEBI" id="CHEBI:83143"/>
        <dbReference type="EC" id="1.4.4.2"/>
    </reaction>
</comment>
<protein>
    <recommendedName>
        <fullName evidence="2">glycine dehydrogenase (aminomethyl-transferring)</fullName>
        <ecNumber evidence="2">1.4.4.2</ecNumber>
    </recommendedName>
</protein>
<feature type="domain" description="Glycine dehydrogenase C-terminal" evidence="7">
    <location>
        <begin position="386"/>
        <end position="492"/>
    </location>
</feature>
<organism evidence="8 9">
    <name type="scientific">[Clostridium] symbiosum ATCC 14940</name>
    <dbReference type="NCBI Taxonomy" id="411472"/>
    <lineage>
        <taxon>Bacteria</taxon>
        <taxon>Bacillati</taxon>
        <taxon>Bacillota</taxon>
        <taxon>Clostridia</taxon>
        <taxon>Lachnospirales</taxon>
        <taxon>Lachnospiraceae</taxon>
        <taxon>Otoolea</taxon>
    </lineage>
</organism>
<dbReference type="GO" id="GO:0004375">
    <property type="term" value="F:glycine dehydrogenase (decarboxylating) activity"/>
    <property type="evidence" value="ECO:0007669"/>
    <property type="project" value="UniProtKB-EC"/>
</dbReference>
<proteinExistence type="predicted"/>
<dbReference type="EMBL" id="AWSU01000269">
    <property type="protein sequence ID" value="ERI75178.1"/>
    <property type="molecule type" value="Genomic_DNA"/>
</dbReference>
<dbReference type="PANTHER" id="PTHR11773:SF1">
    <property type="entry name" value="GLYCINE DEHYDROGENASE (DECARBOXYLATING), MITOCHONDRIAL"/>
    <property type="match status" value="1"/>
</dbReference>
<dbReference type="Proteomes" id="UP000016491">
    <property type="component" value="Unassembled WGS sequence"/>
</dbReference>
<dbReference type="InterPro" id="IPR020581">
    <property type="entry name" value="GDC_P"/>
</dbReference>
<evidence type="ECO:0000313" key="8">
    <source>
        <dbReference type="EMBL" id="ERI75178.1"/>
    </source>
</evidence>
<reference evidence="8 9" key="1">
    <citation type="submission" date="2013-07" db="EMBL/GenBank/DDBJ databases">
        <authorList>
            <person name="Weinstock G."/>
            <person name="Sodergren E."/>
            <person name="Wylie T."/>
            <person name="Fulton L."/>
            <person name="Fulton R."/>
            <person name="Fronick C."/>
            <person name="O'Laughlin M."/>
            <person name="Godfrey J."/>
            <person name="Miner T."/>
            <person name="Herter B."/>
            <person name="Appelbaum E."/>
            <person name="Cordes M."/>
            <person name="Lek S."/>
            <person name="Wollam A."/>
            <person name="Pepin K.H."/>
            <person name="Palsikar V.B."/>
            <person name="Mitreva M."/>
            <person name="Wilson R.K."/>
        </authorList>
    </citation>
    <scope>NUCLEOTIDE SEQUENCE [LARGE SCALE GENOMIC DNA]</scope>
    <source>
        <strain evidence="8 9">ATCC 14940</strain>
    </source>
</reference>
<sequence length="533" mass="59921">MKSPNKLSERNDNVKRIDRSEKVRVHFHQAKWDEPIIYELSTPGERGILVGAPDEEIAGQTKGVDALPEGMKRNTKLNLPELSQSRVLRHYARLAQQTLGADVNIEIGQGTCTVKYSPKVNEQLSALIREYHPLQDADTVQGMLEIFHETDKYMSEISGMDHFTFQPGGGSQGILTMASVMRAYFKDKGEDRDEIITTIYSHPSDAAAPAVAGFKIVYLQPDEKTGVPDLEQLKAAAGPKTAGYIVANPEDTGVYNSHVKEFVDYIHSIGGLCGYDQANANGLLGVTRARDAGFDMCFFNLHKTFSTPHGCGGPACGATGVQKDLVQYLPAPIVDYDGEKYFLNYDICSNPCAVGKVREWYGVAPVVLKAYCWIRSMGPDGLYQVAKTAVLNNNYMFKKLMELPEVTAYYEDGNNQRIEQARYSLETMEKETGISTLDIQRRMMDFGMHYWTSHHPFYLPEPMTLEPTETPSKKDIDEYIETLKYVFKEAHENPDIIKTAPHRSVTHQVDESGMDDPARWATTWKMYLKKYSD</sequence>
<keyword evidence="4" id="KW-0560">Oxidoreductase</keyword>
<dbReference type="NCBIfam" id="NF003346">
    <property type="entry name" value="PRK04366.1"/>
    <property type="match status" value="1"/>
</dbReference>
<comment type="caution">
    <text evidence="8">The sequence shown here is derived from an EMBL/GenBank/DDBJ whole genome shotgun (WGS) entry which is preliminary data.</text>
</comment>
<feature type="domain" description="Aminotransferase class V" evidence="6">
    <location>
        <begin position="180"/>
        <end position="312"/>
    </location>
</feature>
<evidence type="ECO:0000256" key="4">
    <source>
        <dbReference type="ARBA" id="ARBA00023002"/>
    </source>
</evidence>
<dbReference type="Gene3D" id="6.20.440.10">
    <property type="match status" value="1"/>
</dbReference>
<dbReference type="AlphaFoldDB" id="A0ABC9TUQ0"/>
<evidence type="ECO:0000256" key="3">
    <source>
        <dbReference type="ARBA" id="ARBA00022898"/>
    </source>
</evidence>
<evidence type="ECO:0000256" key="5">
    <source>
        <dbReference type="ARBA" id="ARBA00049026"/>
    </source>
</evidence>
<comment type="function">
    <text evidence="1">The glycine cleavage system catalyzes the degradation of glycine. The P protein binds the alpha-amino group of glycine through its pyridoxal phosphate cofactor; CO(2) is released and the remaining methylamine moiety is then transferred to the lipoamide cofactor of the H protein.</text>
</comment>
<dbReference type="InterPro" id="IPR000192">
    <property type="entry name" value="Aminotrans_V_dom"/>
</dbReference>
<evidence type="ECO:0000256" key="1">
    <source>
        <dbReference type="ARBA" id="ARBA00003788"/>
    </source>
</evidence>
<evidence type="ECO:0000259" key="6">
    <source>
        <dbReference type="Pfam" id="PF00266"/>
    </source>
</evidence>